<dbReference type="RefSeq" id="WP_085481458.1">
    <property type="nucleotide sequence ID" value="NZ_FXAT01000002.1"/>
</dbReference>
<dbReference type="SUPFAM" id="SSF53474">
    <property type="entry name" value="alpha/beta-Hydrolases"/>
    <property type="match status" value="1"/>
</dbReference>
<evidence type="ECO:0000256" key="1">
    <source>
        <dbReference type="ARBA" id="ARBA00022801"/>
    </source>
</evidence>
<dbReference type="InterPro" id="IPR000073">
    <property type="entry name" value="AB_hydrolase_1"/>
</dbReference>
<dbReference type="STRING" id="1515439.SAMN06265784_102300"/>
<proteinExistence type="predicted"/>
<dbReference type="Gene3D" id="3.40.50.1820">
    <property type="entry name" value="alpha/beta hydrolase"/>
    <property type="match status" value="1"/>
</dbReference>
<gene>
    <name evidence="3" type="ORF">SAMN06265784_102300</name>
</gene>
<dbReference type="InterPro" id="IPR000639">
    <property type="entry name" value="Epox_hydrolase-like"/>
</dbReference>
<keyword evidence="1" id="KW-0378">Hydrolase</keyword>
<evidence type="ECO:0000313" key="4">
    <source>
        <dbReference type="Proteomes" id="UP000193228"/>
    </source>
</evidence>
<name>A0A1X7J6C5_9BURK</name>
<dbReference type="AlphaFoldDB" id="A0A1X7J6C5"/>
<evidence type="ECO:0000313" key="3">
    <source>
        <dbReference type="EMBL" id="SMG23293.1"/>
    </source>
</evidence>
<feature type="domain" description="AB hydrolase-1" evidence="2">
    <location>
        <begin position="30"/>
        <end position="280"/>
    </location>
</feature>
<dbReference type="GO" id="GO:0016787">
    <property type="term" value="F:hydrolase activity"/>
    <property type="evidence" value="ECO:0007669"/>
    <property type="project" value="UniProtKB-KW"/>
</dbReference>
<dbReference type="PANTHER" id="PTHR43329">
    <property type="entry name" value="EPOXIDE HYDROLASE"/>
    <property type="match status" value="1"/>
</dbReference>
<keyword evidence="4" id="KW-1185">Reference proteome</keyword>
<dbReference type="Proteomes" id="UP000193228">
    <property type="component" value="Unassembled WGS sequence"/>
</dbReference>
<dbReference type="OrthoDB" id="9780765at2"/>
<accession>A0A1X7J6C5</accession>
<sequence>METGHIEGFESRRLAGHGVQIDSLVGGSGPPLLLLHGAPQTRVCWSAVAPALAEHFTVVVPDLRGYGRSDKPRGGGDHSAYSKRELALDQIATMDALGFGRFSVAGHDRGGRVAYRLALDHPERIDRLAVLDIVPTSDAMAAFDQHSALRFWHWAFQALDEPFPERMIGNDPAFYVETMLSAHASKGFRFDPSNVADYLKSISDPAAIHAMCEDYRAAWTFDRELDDSERGVRTIEAPVFVLWGQETPAANSPLEKWRRWANVVDGRAISCGHFLPEEAPVETATALLQFFS</sequence>
<dbReference type="InterPro" id="IPR029058">
    <property type="entry name" value="AB_hydrolase_fold"/>
</dbReference>
<dbReference type="EMBL" id="FXAT01000002">
    <property type="protein sequence ID" value="SMG23293.1"/>
    <property type="molecule type" value="Genomic_DNA"/>
</dbReference>
<organism evidence="3 4">
    <name type="scientific">Paraburkholderia susongensis</name>
    <dbReference type="NCBI Taxonomy" id="1515439"/>
    <lineage>
        <taxon>Bacteria</taxon>
        <taxon>Pseudomonadati</taxon>
        <taxon>Pseudomonadota</taxon>
        <taxon>Betaproteobacteria</taxon>
        <taxon>Burkholderiales</taxon>
        <taxon>Burkholderiaceae</taxon>
        <taxon>Paraburkholderia</taxon>
    </lineage>
</organism>
<protein>
    <submittedName>
        <fullName evidence="3">Haloacetate dehalogenase</fullName>
    </submittedName>
</protein>
<evidence type="ECO:0000259" key="2">
    <source>
        <dbReference type="Pfam" id="PF00561"/>
    </source>
</evidence>
<reference evidence="4" key="1">
    <citation type="submission" date="2017-04" db="EMBL/GenBank/DDBJ databases">
        <authorList>
            <person name="Varghese N."/>
            <person name="Submissions S."/>
        </authorList>
    </citation>
    <scope>NUCLEOTIDE SEQUENCE [LARGE SCALE GENOMIC DNA]</scope>
    <source>
        <strain evidence="4">LMG 29540</strain>
    </source>
</reference>
<dbReference type="Pfam" id="PF00561">
    <property type="entry name" value="Abhydrolase_1"/>
    <property type="match status" value="1"/>
</dbReference>
<dbReference type="PRINTS" id="PR00412">
    <property type="entry name" value="EPOXHYDRLASE"/>
</dbReference>
<dbReference type="PRINTS" id="PR00111">
    <property type="entry name" value="ABHYDROLASE"/>
</dbReference>